<protein>
    <submittedName>
        <fullName evidence="2">Uncharacterized protein</fullName>
    </submittedName>
</protein>
<reference evidence="2" key="1">
    <citation type="submission" date="2019-08" db="EMBL/GenBank/DDBJ databases">
        <title>The improved chromosome-level genome for the pearl oyster Pinctada fucata martensii using PacBio sequencing and Hi-C.</title>
        <authorList>
            <person name="Zheng Z."/>
        </authorList>
    </citation>
    <scope>NUCLEOTIDE SEQUENCE</scope>
    <source>
        <strain evidence="2">ZZ-2019</strain>
        <tissue evidence="2">Adductor muscle</tissue>
    </source>
</reference>
<organism evidence="2 3">
    <name type="scientific">Pinctada imbricata</name>
    <name type="common">Atlantic pearl-oyster</name>
    <name type="synonym">Pinctada martensii</name>
    <dbReference type="NCBI Taxonomy" id="66713"/>
    <lineage>
        <taxon>Eukaryota</taxon>
        <taxon>Metazoa</taxon>
        <taxon>Spiralia</taxon>
        <taxon>Lophotrochozoa</taxon>
        <taxon>Mollusca</taxon>
        <taxon>Bivalvia</taxon>
        <taxon>Autobranchia</taxon>
        <taxon>Pteriomorphia</taxon>
        <taxon>Pterioida</taxon>
        <taxon>Pterioidea</taxon>
        <taxon>Pteriidae</taxon>
        <taxon>Pinctada</taxon>
    </lineage>
</organism>
<dbReference type="PANTHER" id="PTHR15907">
    <property type="entry name" value="DUF614 FAMILY PROTEIN-RELATED"/>
    <property type="match status" value="1"/>
</dbReference>
<name>A0AA88Y6Y9_PINIB</name>
<proteinExistence type="inferred from homology"/>
<gene>
    <name evidence="2" type="ORF">FSP39_001670</name>
</gene>
<sequence>MSVVTQQPGSNAQALVAVHGSREWSTGLFGCFSDIGSCIKGYFCLPCTTCALATRLGECCCMPYCVPGGTIAMRARLRTIGGIQRGDYLHDNDDTLSPGSCLWLLPLVLASDFCIASDTVPLSLASDISHRIVLQIKMSQQTTVILQQPTSSMGNPLVACSVHGSRNWSTSLLGCFDDIMSCVKGFFCLPCAICGIASRTGECCCMPFCVQGGVVAMRARIRTIGGIQGSICNDCVTTYFCTPCVVCQMERELDAMNIK</sequence>
<dbReference type="InterPro" id="IPR006461">
    <property type="entry name" value="PLAC_motif_containing"/>
</dbReference>
<accession>A0AA88Y6Y9</accession>
<evidence type="ECO:0000313" key="2">
    <source>
        <dbReference type="EMBL" id="KAK3096610.1"/>
    </source>
</evidence>
<dbReference type="EMBL" id="VSWD01000007">
    <property type="protein sequence ID" value="KAK3096610.1"/>
    <property type="molecule type" value="Genomic_DNA"/>
</dbReference>
<comment type="similarity">
    <text evidence="1">Belongs to the cornifelin family.</text>
</comment>
<evidence type="ECO:0000256" key="1">
    <source>
        <dbReference type="ARBA" id="ARBA00009024"/>
    </source>
</evidence>
<dbReference type="Pfam" id="PF04749">
    <property type="entry name" value="PLAC8"/>
    <property type="match status" value="1"/>
</dbReference>
<dbReference type="Proteomes" id="UP001186944">
    <property type="component" value="Unassembled WGS sequence"/>
</dbReference>
<keyword evidence="3" id="KW-1185">Reference proteome</keyword>
<dbReference type="AlphaFoldDB" id="A0AA88Y6Y9"/>
<dbReference type="NCBIfam" id="TIGR01571">
    <property type="entry name" value="A_thal_Cys_rich"/>
    <property type="match status" value="2"/>
</dbReference>
<evidence type="ECO:0000313" key="3">
    <source>
        <dbReference type="Proteomes" id="UP001186944"/>
    </source>
</evidence>
<comment type="caution">
    <text evidence="2">The sequence shown here is derived from an EMBL/GenBank/DDBJ whole genome shotgun (WGS) entry which is preliminary data.</text>
</comment>